<protein>
    <recommendedName>
        <fullName evidence="3">Transposase</fullName>
    </recommendedName>
</protein>
<dbReference type="EMBL" id="JAGIKV010000022">
    <property type="protein sequence ID" value="MBP2248347.1"/>
    <property type="molecule type" value="Genomic_DNA"/>
</dbReference>
<comment type="caution">
    <text evidence="1">The sequence shown here is derived from an EMBL/GenBank/DDBJ whole genome shotgun (WGS) entry which is preliminary data.</text>
</comment>
<proteinExistence type="predicted"/>
<keyword evidence="2" id="KW-1185">Reference proteome</keyword>
<reference evidence="1 2" key="1">
    <citation type="submission" date="2021-03" db="EMBL/GenBank/DDBJ databases">
        <title>Genomic Encyclopedia of Type Strains, Phase IV (KMG-IV): sequencing the most valuable type-strain genomes for metagenomic binning, comparative biology and taxonomic classification.</title>
        <authorList>
            <person name="Goeker M."/>
        </authorList>
    </citation>
    <scope>NUCLEOTIDE SEQUENCE [LARGE SCALE GENOMIC DNA]</scope>
    <source>
        <strain evidence="1 2">DSM 21292</strain>
    </source>
</reference>
<accession>A0ABS4RZP0</accession>
<evidence type="ECO:0008006" key="3">
    <source>
        <dbReference type="Google" id="ProtNLM"/>
    </source>
</evidence>
<gene>
    <name evidence="1" type="ORF">J2Z28_005027</name>
</gene>
<evidence type="ECO:0000313" key="2">
    <source>
        <dbReference type="Proteomes" id="UP000810207"/>
    </source>
</evidence>
<dbReference type="Proteomes" id="UP000810207">
    <property type="component" value="Unassembled WGS sequence"/>
</dbReference>
<sequence length="51" mass="6027">MKHFLSVISGKLFFCSMDRYVDRKGERLLKSLYNEMIHTRKGLDYAQISIS</sequence>
<organism evidence="1 2">
    <name type="scientific">Paenibacillus xylanexedens</name>
    <dbReference type="NCBI Taxonomy" id="528191"/>
    <lineage>
        <taxon>Bacteria</taxon>
        <taxon>Bacillati</taxon>
        <taxon>Bacillota</taxon>
        <taxon>Bacilli</taxon>
        <taxon>Bacillales</taxon>
        <taxon>Paenibacillaceae</taxon>
        <taxon>Paenibacillus</taxon>
    </lineage>
</organism>
<evidence type="ECO:0000313" key="1">
    <source>
        <dbReference type="EMBL" id="MBP2248347.1"/>
    </source>
</evidence>
<name>A0ABS4RZP0_PAEXY</name>